<reference evidence="3 4" key="1">
    <citation type="journal article" date="2018" name="Nat. Ecol. Evol.">
        <title>Pezizomycetes genomes reveal the molecular basis of ectomycorrhizal truffle lifestyle.</title>
        <authorList>
            <person name="Murat C."/>
            <person name="Payen T."/>
            <person name="Noel B."/>
            <person name="Kuo A."/>
            <person name="Morin E."/>
            <person name="Chen J."/>
            <person name="Kohler A."/>
            <person name="Krizsan K."/>
            <person name="Balestrini R."/>
            <person name="Da Silva C."/>
            <person name="Montanini B."/>
            <person name="Hainaut M."/>
            <person name="Levati E."/>
            <person name="Barry K.W."/>
            <person name="Belfiori B."/>
            <person name="Cichocki N."/>
            <person name="Clum A."/>
            <person name="Dockter R.B."/>
            <person name="Fauchery L."/>
            <person name="Guy J."/>
            <person name="Iotti M."/>
            <person name="Le Tacon F."/>
            <person name="Lindquist E.A."/>
            <person name="Lipzen A."/>
            <person name="Malagnac F."/>
            <person name="Mello A."/>
            <person name="Molinier V."/>
            <person name="Miyauchi S."/>
            <person name="Poulain J."/>
            <person name="Riccioni C."/>
            <person name="Rubini A."/>
            <person name="Sitrit Y."/>
            <person name="Splivallo R."/>
            <person name="Traeger S."/>
            <person name="Wang M."/>
            <person name="Zifcakova L."/>
            <person name="Wipf D."/>
            <person name="Zambonelli A."/>
            <person name="Paolocci F."/>
            <person name="Nowrousian M."/>
            <person name="Ottonello S."/>
            <person name="Baldrian P."/>
            <person name="Spatafora J.W."/>
            <person name="Henrissat B."/>
            <person name="Nagy L.G."/>
            <person name="Aury J.M."/>
            <person name="Wincker P."/>
            <person name="Grigoriev I.V."/>
            <person name="Bonfante P."/>
            <person name="Martin F.M."/>
        </authorList>
    </citation>
    <scope>NUCLEOTIDE SEQUENCE [LARGE SCALE GENOMIC DNA]</scope>
    <source>
        <strain evidence="3 4">RN42</strain>
    </source>
</reference>
<proteinExistence type="predicted"/>
<dbReference type="Proteomes" id="UP000275078">
    <property type="component" value="Unassembled WGS sequence"/>
</dbReference>
<evidence type="ECO:0000313" key="4">
    <source>
        <dbReference type="Proteomes" id="UP000275078"/>
    </source>
</evidence>
<feature type="compositionally biased region" description="Basic and acidic residues" evidence="1">
    <location>
        <begin position="267"/>
        <end position="280"/>
    </location>
</feature>
<dbReference type="EMBL" id="ML119661">
    <property type="protein sequence ID" value="RPA84033.1"/>
    <property type="molecule type" value="Genomic_DNA"/>
</dbReference>
<name>A0A3N4ID37_ASCIM</name>
<evidence type="ECO:0000256" key="1">
    <source>
        <dbReference type="SAM" id="MobiDB-lite"/>
    </source>
</evidence>
<protein>
    <recommendedName>
        <fullName evidence="5">EGF-like domain-containing protein</fullName>
    </recommendedName>
</protein>
<organism evidence="3 4">
    <name type="scientific">Ascobolus immersus RN42</name>
    <dbReference type="NCBI Taxonomy" id="1160509"/>
    <lineage>
        <taxon>Eukaryota</taxon>
        <taxon>Fungi</taxon>
        <taxon>Dikarya</taxon>
        <taxon>Ascomycota</taxon>
        <taxon>Pezizomycotina</taxon>
        <taxon>Pezizomycetes</taxon>
        <taxon>Pezizales</taxon>
        <taxon>Ascobolaceae</taxon>
        <taxon>Ascobolus</taxon>
    </lineage>
</organism>
<keyword evidence="4" id="KW-1185">Reference proteome</keyword>
<sequence>MMKSTFLSNLLLALSITVGASPVPSQIQDIPSNIPALIYNATLGGVILPKGLPGGIYLLPLDGAVYSDPSRPVYPTYVGRWNMGDVITKRHHKSSPSPSDPLEPEPGRAVCEYDRAGLTCWSHNFGCSFLHLEGQAEDVQCKCDDQLGIECEDIRTPAPRKRGRPGEGYDYPSGPGHQPAPGRPGEGYHDSPSYPGSRPPPGRPGEGYHDSPSYPGSRPPPGRPGEGIDYALIDKPGKLSKRGEVVNLPLGPGNPTRRPPTPGRPGEMNRRQSLDRDEYSVQCSGDKKLASLGDLFKEDGMYAHSVPTWVTVDPMWALVVQVDHATIIQSSSFCNRSSKQQVAPVLDIEMAMNKGREVCGKLDSGYVLTSRKDPEVSFGWQIEGQPICPTYPDM</sequence>
<evidence type="ECO:0000256" key="2">
    <source>
        <dbReference type="SAM" id="SignalP"/>
    </source>
</evidence>
<gene>
    <name evidence="3" type="ORF">BJ508DRAFT_304201</name>
</gene>
<accession>A0A3N4ID37</accession>
<evidence type="ECO:0008006" key="5">
    <source>
        <dbReference type="Google" id="ProtNLM"/>
    </source>
</evidence>
<dbReference type="AlphaFoldDB" id="A0A3N4ID37"/>
<feature type="chain" id="PRO_5018271394" description="EGF-like domain-containing protein" evidence="2">
    <location>
        <begin position="21"/>
        <end position="394"/>
    </location>
</feature>
<feature type="region of interest" description="Disordered" evidence="1">
    <location>
        <begin position="243"/>
        <end position="280"/>
    </location>
</feature>
<feature type="region of interest" description="Disordered" evidence="1">
    <location>
        <begin position="154"/>
        <end position="231"/>
    </location>
</feature>
<evidence type="ECO:0000313" key="3">
    <source>
        <dbReference type="EMBL" id="RPA84033.1"/>
    </source>
</evidence>
<feature type="signal peptide" evidence="2">
    <location>
        <begin position="1"/>
        <end position="20"/>
    </location>
</feature>
<keyword evidence="2" id="KW-0732">Signal</keyword>